<evidence type="ECO:0000313" key="1">
    <source>
        <dbReference type="EMBL" id="QHU32443.1"/>
    </source>
</evidence>
<protein>
    <submittedName>
        <fullName evidence="1">Uncharacterized protein</fullName>
    </submittedName>
</protein>
<name>A0A6C0LPR0_9ZZZZ</name>
<proteinExistence type="predicted"/>
<dbReference type="EMBL" id="MN740540">
    <property type="protein sequence ID" value="QHU32443.1"/>
    <property type="molecule type" value="Genomic_DNA"/>
</dbReference>
<reference evidence="1" key="1">
    <citation type="journal article" date="2020" name="Nature">
        <title>Giant virus diversity and host interactions through global metagenomics.</title>
        <authorList>
            <person name="Schulz F."/>
            <person name="Roux S."/>
            <person name="Paez-Espino D."/>
            <person name="Jungbluth S."/>
            <person name="Walsh D.A."/>
            <person name="Denef V.J."/>
            <person name="McMahon K.D."/>
            <person name="Konstantinidis K.T."/>
            <person name="Eloe-Fadrosh E.A."/>
            <person name="Kyrpides N.C."/>
            <person name="Woyke T."/>
        </authorList>
    </citation>
    <scope>NUCLEOTIDE SEQUENCE</scope>
    <source>
        <strain evidence="1">GVMAG-M-3300027969-2</strain>
    </source>
</reference>
<organism evidence="1">
    <name type="scientific">viral metagenome</name>
    <dbReference type="NCBI Taxonomy" id="1070528"/>
    <lineage>
        <taxon>unclassified sequences</taxon>
        <taxon>metagenomes</taxon>
        <taxon>organismal metagenomes</taxon>
    </lineage>
</organism>
<sequence length="119" mass="13626">MANPRFNEFGKNHHIEFYADLQKIQVQMSGNVRMSLFSNAEGTVYANDTAGNPIINRLLKYTMYTNPYFHKFDGNIPGALTIHFLDGTMYKKMDTEDPVNPVCWYSFLDLVPLAVKPLT</sequence>
<dbReference type="AlphaFoldDB" id="A0A6C0LPR0"/>
<accession>A0A6C0LPR0</accession>